<feature type="transmembrane region" description="Helical" evidence="1">
    <location>
        <begin position="153"/>
        <end position="174"/>
    </location>
</feature>
<feature type="transmembrane region" description="Helical" evidence="1">
    <location>
        <begin position="127"/>
        <end position="146"/>
    </location>
</feature>
<protein>
    <submittedName>
        <fullName evidence="2">Uncharacterized protein</fullName>
    </submittedName>
</protein>
<dbReference type="Pfam" id="PF20139">
    <property type="entry name" value="DUF6529"/>
    <property type="match status" value="1"/>
</dbReference>
<dbReference type="Proteomes" id="UP000542813">
    <property type="component" value="Unassembled WGS sequence"/>
</dbReference>
<dbReference type="EMBL" id="JACHMM010000001">
    <property type="protein sequence ID" value="MBB5787336.1"/>
    <property type="molecule type" value="Genomic_DNA"/>
</dbReference>
<gene>
    <name evidence="2" type="ORF">HD601_001911</name>
</gene>
<feature type="transmembrane region" description="Helical" evidence="1">
    <location>
        <begin position="102"/>
        <end position="121"/>
    </location>
</feature>
<accession>A0A7W9GPF8</accession>
<comment type="caution">
    <text evidence="2">The sequence shown here is derived from an EMBL/GenBank/DDBJ whole genome shotgun (WGS) entry which is preliminary data.</text>
</comment>
<evidence type="ECO:0000256" key="1">
    <source>
        <dbReference type="SAM" id="Phobius"/>
    </source>
</evidence>
<dbReference type="InterPro" id="IPR045382">
    <property type="entry name" value="DUF6529"/>
</dbReference>
<proteinExistence type="predicted"/>
<keyword evidence="1" id="KW-0812">Transmembrane</keyword>
<keyword evidence="3" id="KW-1185">Reference proteome</keyword>
<organism evidence="2 3">
    <name type="scientific">Jiangella mangrovi</name>
    <dbReference type="NCBI Taxonomy" id="1524084"/>
    <lineage>
        <taxon>Bacteria</taxon>
        <taxon>Bacillati</taxon>
        <taxon>Actinomycetota</taxon>
        <taxon>Actinomycetes</taxon>
        <taxon>Jiangellales</taxon>
        <taxon>Jiangellaceae</taxon>
        <taxon>Jiangella</taxon>
    </lineage>
</organism>
<dbReference type="RefSeq" id="WP_184821333.1">
    <property type="nucleotide sequence ID" value="NZ_JACHMM010000001.1"/>
</dbReference>
<sequence length="188" mass="19856">MTDQAAHAVEPERRTALLLVPFLVGSAVAIVLGVYGNVHTPTGIAVNVAGFSGPLEAKVWLTSAALVLAVVQIGSALAMYGKLGRLGAPSWIGALHRWSGRAAFLLAVPVAVHCLYALGFQTATPRVVVHSLAGTLFFGVFTVKMLGLRRDGLPGWALPVLGGVAFTLLVGLWWTSSLWFFTTFGVQF</sequence>
<feature type="transmembrane region" description="Helical" evidence="1">
    <location>
        <begin position="58"/>
        <end position="81"/>
    </location>
</feature>
<reference evidence="2 3" key="1">
    <citation type="submission" date="2020-08" db="EMBL/GenBank/DDBJ databases">
        <title>Sequencing the genomes of 1000 actinobacteria strains.</title>
        <authorList>
            <person name="Klenk H.-P."/>
        </authorList>
    </citation>
    <scope>NUCLEOTIDE SEQUENCE [LARGE SCALE GENOMIC DNA]</scope>
    <source>
        <strain evidence="2 3">DSM 102122</strain>
    </source>
</reference>
<evidence type="ECO:0000313" key="3">
    <source>
        <dbReference type="Proteomes" id="UP000542813"/>
    </source>
</evidence>
<keyword evidence="1" id="KW-1133">Transmembrane helix</keyword>
<keyword evidence="1" id="KW-0472">Membrane</keyword>
<name>A0A7W9GPF8_9ACTN</name>
<dbReference type="AlphaFoldDB" id="A0A7W9GPF8"/>
<evidence type="ECO:0000313" key="2">
    <source>
        <dbReference type="EMBL" id="MBB5787336.1"/>
    </source>
</evidence>
<feature type="transmembrane region" description="Helical" evidence="1">
    <location>
        <begin position="16"/>
        <end position="38"/>
    </location>
</feature>